<dbReference type="RefSeq" id="WP_083606175.1">
    <property type="nucleotide sequence ID" value="NZ_FRDM01000006.1"/>
</dbReference>
<dbReference type="EMBL" id="FRDM01000006">
    <property type="protein sequence ID" value="SHN70186.1"/>
    <property type="molecule type" value="Genomic_DNA"/>
</dbReference>
<dbReference type="AlphaFoldDB" id="A0A1M7THK6"/>
<dbReference type="OrthoDB" id="4466927at2"/>
<protein>
    <recommendedName>
        <fullName evidence="4">DUF2029 domain-containing protein</fullName>
    </recommendedName>
</protein>
<gene>
    <name evidence="2" type="ORF">SAMN05660350_01749</name>
</gene>
<accession>A0A1M7THK6</accession>
<dbReference type="Proteomes" id="UP000184428">
    <property type="component" value="Unassembled WGS sequence"/>
</dbReference>
<evidence type="ECO:0000256" key="1">
    <source>
        <dbReference type="SAM" id="Phobius"/>
    </source>
</evidence>
<feature type="transmembrane region" description="Helical" evidence="1">
    <location>
        <begin position="135"/>
        <end position="155"/>
    </location>
</feature>
<evidence type="ECO:0000313" key="3">
    <source>
        <dbReference type="Proteomes" id="UP000184428"/>
    </source>
</evidence>
<reference evidence="2 3" key="1">
    <citation type="submission" date="2016-12" db="EMBL/GenBank/DDBJ databases">
        <authorList>
            <person name="Song W.-J."/>
            <person name="Kurnit D.M."/>
        </authorList>
    </citation>
    <scope>NUCLEOTIDE SEQUENCE [LARGE SCALE GENOMIC DNA]</scope>
    <source>
        <strain evidence="2 3">DSM 43162</strain>
    </source>
</reference>
<keyword evidence="1" id="KW-0812">Transmembrane</keyword>
<feature type="transmembrane region" description="Helical" evidence="1">
    <location>
        <begin position="43"/>
        <end position="65"/>
    </location>
</feature>
<keyword evidence="1" id="KW-0472">Membrane</keyword>
<name>A0A1M7THK6_9ACTN</name>
<keyword evidence="1" id="KW-1133">Transmembrane helix</keyword>
<organism evidence="2 3">
    <name type="scientific">Geodermatophilus obscurus</name>
    <dbReference type="NCBI Taxonomy" id="1861"/>
    <lineage>
        <taxon>Bacteria</taxon>
        <taxon>Bacillati</taxon>
        <taxon>Actinomycetota</taxon>
        <taxon>Actinomycetes</taxon>
        <taxon>Geodermatophilales</taxon>
        <taxon>Geodermatophilaceae</taxon>
        <taxon>Geodermatophilus</taxon>
    </lineage>
</organism>
<sequence>MSGDDDVQPDGRNGWFLRAAGVVGDLDHPFYEEERQRDVWNEACAVGLQVALWLGLALAAAMVWLGGATALPYALAVFALLAGVTSWVTVSYAQRLGVRVEDPAGVLRLRLVPYLVLLALFLTGVVRAAPSDGFVGGLAQGAAVGGAAGTLWLLASGLRARRRTRSEEA</sequence>
<evidence type="ECO:0000313" key="2">
    <source>
        <dbReference type="EMBL" id="SHN70186.1"/>
    </source>
</evidence>
<proteinExistence type="predicted"/>
<feature type="transmembrane region" description="Helical" evidence="1">
    <location>
        <begin position="71"/>
        <end position="90"/>
    </location>
</feature>
<feature type="transmembrane region" description="Helical" evidence="1">
    <location>
        <begin position="111"/>
        <end position="129"/>
    </location>
</feature>
<evidence type="ECO:0008006" key="4">
    <source>
        <dbReference type="Google" id="ProtNLM"/>
    </source>
</evidence>